<protein>
    <recommendedName>
        <fullName evidence="1">DUF427 domain-containing protein</fullName>
    </recommendedName>
</protein>
<dbReference type="InterPro" id="IPR038694">
    <property type="entry name" value="DUF427_sf"/>
</dbReference>
<feature type="domain" description="DUF427" evidence="1">
    <location>
        <begin position="153"/>
        <end position="245"/>
    </location>
</feature>
<gene>
    <name evidence="2" type="ORF">AMS66_19070</name>
</gene>
<proteinExistence type="predicted"/>
<dbReference type="OrthoDB" id="119916at2"/>
<dbReference type="Proteomes" id="UP000037688">
    <property type="component" value="Unassembled WGS sequence"/>
</dbReference>
<evidence type="ECO:0000313" key="3">
    <source>
        <dbReference type="Proteomes" id="UP000037688"/>
    </source>
</evidence>
<dbReference type="InterPro" id="IPR007361">
    <property type="entry name" value="DUF427"/>
</dbReference>
<name>A0A0M9BMA6_9BACL</name>
<reference evidence="2 3" key="1">
    <citation type="submission" date="2015-08" db="EMBL/GenBank/DDBJ databases">
        <title>Draft genome sequence of cellulolytic and xylanolytic Paenibacillus sp. A59, isolated from a decaying forest soil from Patagonia, Argentina.</title>
        <authorList>
            <person name="Ghio S."/>
            <person name="Caceres A.M."/>
            <person name="Talia P."/>
            <person name="Grasso D."/>
            <person name="Campos E."/>
        </authorList>
    </citation>
    <scope>NUCLEOTIDE SEQUENCE [LARGE SCALE GENOMIC DNA]</scope>
    <source>
        <strain evidence="2 3">A59</strain>
    </source>
</reference>
<dbReference type="PANTHER" id="PTHR34310:SF9">
    <property type="entry name" value="BLR5716 PROTEIN"/>
    <property type="match status" value="1"/>
</dbReference>
<comment type="caution">
    <text evidence="2">The sequence shown here is derived from an EMBL/GenBank/DDBJ whole genome shotgun (WGS) entry which is preliminary data.</text>
</comment>
<dbReference type="RefSeq" id="WP_053782307.1">
    <property type="nucleotide sequence ID" value="NZ_LITU01000068.1"/>
</dbReference>
<dbReference type="Gene3D" id="2.170.150.40">
    <property type="entry name" value="Domain of unknown function (DUF427)"/>
    <property type="match status" value="2"/>
</dbReference>
<keyword evidence="3" id="KW-1185">Reference proteome</keyword>
<dbReference type="Pfam" id="PF04248">
    <property type="entry name" value="NTP_transf_9"/>
    <property type="match status" value="2"/>
</dbReference>
<accession>A0A0M9BMA6</accession>
<sequence>MAHVDPQWSLRDHSQEGWQIRAEVSPKWIRVKFEGQFIADSKEVLVVTETGRLPVYYFPKKDVNLKLFKPSEKLENDLYKGNQLFWHISSGGRTVENAVWSYSGAQQEAVYLQDHYSFSWNKVDAWYEEEEEVFVHARDQYSRVDAIPASRHVQIELNGVIVADSKRPVILYETGLTPRYYLHQEDVRLDLLKAVNHSTRCPYKGIASYWAASVNGREYNDLVWSYKDPLPEVHEVAGLLCFYHESVDALYVDGVKWSLSADDRLPYNNVGWGIV</sequence>
<dbReference type="AlphaFoldDB" id="A0A0M9BMA6"/>
<feature type="domain" description="DUF427" evidence="1">
    <location>
        <begin position="29"/>
        <end position="120"/>
    </location>
</feature>
<organism evidence="2 3">
    <name type="scientific">Paenibacillus xylanivorans</name>
    <dbReference type="NCBI Taxonomy" id="1705561"/>
    <lineage>
        <taxon>Bacteria</taxon>
        <taxon>Bacillati</taxon>
        <taxon>Bacillota</taxon>
        <taxon>Bacilli</taxon>
        <taxon>Bacillales</taxon>
        <taxon>Paenibacillaceae</taxon>
        <taxon>Paenibacillus</taxon>
    </lineage>
</organism>
<evidence type="ECO:0000313" key="2">
    <source>
        <dbReference type="EMBL" id="KOY14879.1"/>
    </source>
</evidence>
<evidence type="ECO:0000259" key="1">
    <source>
        <dbReference type="Pfam" id="PF04248"/>
    </source>
</evidence>
<dbReference type="PATRIC" id="fig|1705561.3.peg.3947"/>
<dbReference type="PANTHER" id="PTHR34310">
    <property type="entry name" value="DUF427 DOMAIN PROTEIN (AFU_ORTHOLOGUE AFUA_3G02220)"/>
    <property type="match status" value="1"/>
</dbReference>
<dbReference type="EMBL" id="LITU01000068">
    <property type="protein sequence ID" value="KOY14879.1"/>
    <property type="molecule type" value="Genomic_DNA"/>
</dbReference>